<evidence type="ECO:0000259" key="1">
    <source>
        <dbReference type="Pfam" id="PF00534"/>
    </source>
</evidence>
<dbReference type="PANTHER" id="PTHR12526:SF630">
    <property type="entry name" value="GLYCOSYLTRANSFERASE"/>
    <property type="match status" value="1"/>
</dbReference>
<dbReference type="Gene3D" id="3.40.50.2000">
    <property type="entry name" value="Glycogen Phosphorylase B"/>
    <property type="match status" value="1"/>
</dbReference>
<proteinExistence type="predicted"/>
<dbReference type="EMBL" id="CP013659">
    <property type="protein sequence ID" value="ALS76416.1"/>
    <property type="molecule type" value="Genomic_DNA"/>
</dbReference>
<dbReference type="KEGG" id="prt:AUC31_14945"/>
<evidence type="ECO:0000313" key="3">
    <source>
        <dbReference type="Proteomes" id="UP000067683"/>
    </source>
</evidence>
<dbReference type="OrthoDB" id="9806653at2"/>
<dbReference type="PANTHER" id="PTHR12526">
    <property type="entry name" value="GLYCOSYLTRANSFERASE"/>
    <property type="match status" value="1"/>
</dbReference>
<dbReference type="RefSeq" id="WP_058383118.1">
    <property type="nucleotide sequence ID" value="NZ_CP013659.2"/>
</dbReference>
<feature type="domain" description="Glycosyl transferase family 1" evidence="1">
    <location>
        <begin position="164"/>
        <end position="329"/>
    </location>
</feature>
<dbReference type="AlphaFoldDB" id="A0A0U2XJS7"/>
<organism evidence="2 3">
    <name type="scientific">Planococcus rifietoensis</name>
    <dbReference type="NCBI Taxonomy" id="200991"/>
    <lineage>
        <taxon>Bacteria</taxon>
        <taxon>Bacillati</taxon>
        <taxon>Bacillota</taxon>
        <taxon>Bacilli</taxon>
        <taxon>Bacillales</taxon>
        <taxon>Caryophanaceae</taxon>
        <taxon>Planococcus</taxon>
    </lineage>
</organism>
<dbReference type="InterPro" id="IPR001296">
    <property type="entry name" value="Glyco_trans_1"/>
</dbReference>
<dbReference type="GO" id="GO:0016757">
    <property type="term" value="F:glycosyltransferase activity"/>
    <property type="evidence" value="ECO:0007669"/>
    <property type="project" value="InterPro"/>
</dbReference>
<protein>
    <recommendedName>
        <fullName evidence="1">Glycosyl transferase family 1 domain-containing protein</fullName>
    </recommendedName>
</protein>
<gene>
    <name evidence="2" type="ORF">AUC31_14945</name>
</gene>
<dbReference type="SUPFAM" id="SSF53756">
    <property type="entry name" value="UDP-Glycosyltransferase/glycogen phosphorylase"/>
    <property type="match status" value="1"/>
</dbReference>
<dbReference type="CDD" id="cd03801">
    <property type="entry name" value="GT4_PimA-like"/>
    <property type="match status" value="1"/>
</dbReference>
<dbReference type="STRING" id="200991.AUC31_14945"/>
<name>A0A0U2XJS7_9BACL</name>
<keyword evidence="3" id="KW-1185">Reference proteome</keyword>
<reference evidence="2" key="1">
    <citation type="submission" date="2016-01" db="EMBL/GenBank/DDBJ databases">
        <title>Complete genome of Planococcus rifietoensis type strain M8.</title>
        <authorList>
            <person name="See-Too W.S."/>
        </authorList>
    </citation>
    <scope>NUCLEOTIDE SEQUENCE [LARGE SCALE GENOMIC DNA]</scope>
    <source>
        <strain evidence="2">M8</strain>
    </source>
</reference>
<dbReference type="Proteomes" id="UP000067683">
    <property type="component" value="Chromosome"/>
</dbReference>
<sequence>MKKIGICGNFALGKEAKGGQTIKTRIIKKKLEEIYGANEIAIIDTEGWKANPFKLLLMCFKLVKNCENIIIIPAHNGVRAFVPLFVILCGLFNRKLHYIVVGAWLVNLLEGKKILLNFIKKIDIIYVQTQTFQKKLNEISVNNVEIMENFKMIPPIDLQKVAPLNHRIKKLCIFSRINEKKGIGEAIEVVRRINEIDPAVTLDIYGPIDPIYKKELEKLIISNKNFVQYKGTVEYNDIIPILSQYYLLLFPTKFYTEGFPGTILDAYLSGLPVVASKWESWEDIITMGSTGYVYEFNVREDFYNKLLYLVKNIRVVEEMKINCIEEGKKYHADLVINKLIKNFK</sequence>
<evidence type="ECO:0000313" key="2">
    <source>
        <dbReference type="EMBL" id="ALS76416.1"/>
    </source>
</evidence>
<accession>A0A0U2XJS7</accession>
<dbReference type="Pfam" id="PF00534">
    <property type="entry name" value="Glycos_transf_1"/>
    <property type="match status" value="1"/>
</dbReference>